<evidence type="ECO:0000259" key="7">
    <source>
        <dbReference type="Pfam" id="PF01077"/>
    </source>
</evidence>
<protein>
    <submittedName>
        <fullName evidence="9">Sulfite reductase [NADPH] hemoprotein beta-component</fullName>
        <ecNumber evidence="9">1.8.1.2</ecNumber>
    </submittedName>
</protein>
<keyword evidence="10" id="KW-1185">Reference proteome</keyword>
<accession>V4R9F9</accession>
<dbReference type="SUPFAM" id="SSF55124">
    <property type="entry name" value="Nitrite/Sulfite reductase N-terminal domain-like"/>
    <property type="match status" value="2"/>
</dbReference>
<comment type="caution">
    <text evidence="9">The sequence shown here is derived from an EMBL/GenBank/DDBJ whole genome shotgun (WGS) entry which is preliminary data.</text>
</comment>
<dbReference type="GO" id="GO:0046872">
    <property type="term" value="F:metal ion binding"/>
    <property type="evidence" value="ECO:0007669"/>
    <property type="project" value="UniProtKB-KW"/>
</dbReference>
<dbReference type="Gene3D" id="3.30.413.10">
    <property type="entry name" value="Sulfite Reductase Hemoprotein, domain 1"/>
    <property type="match status" value="2"/>
</dbReference>
<feature type="domain" description="Nitrite/Sulfite reductase ferredoxin-like" evidence="8">
    <location>
        <begin position="52"/>
        <end position="111"/>
    </location>
</feature>
<dbReference type="OrthoDB" id="9803707at2"/>
<dbReference type="PANTHER" id="PTHR32439">
    <property type="entry name" value="FERREDOXIN--NITRITE REDUCTASE, CHLOROPLASTIC"/>
    <property type="match status" value="1"/>
</dbReference>
<evidence type="ECO:0000256" key="2">
    <source>
        <dbReference type="ARBA" id="ARBA00022617"/>
    </source>
</evidence>
<dbReference type="Gene3D" id="3.90.480.10">
    <property type="entry name" value="Sulfite Reductase Hemoprotein,Domain 2"/>
    <property type="match status" value="1"/>
</dbReference>
<dbReference type="GO" id="GO:0051539">
    <property type="term" value="F:4 iron, 4 sulfur cluster binding"/>
    <property type="evidence" value="ECO:0007669"/>
    <property type="project" value="UniProtKB-KW"/>
</dbReference>
<evidence type="ECO:0000313" key="9">
    <source>
        <dbReference type="EMBL" id="ESR22836.1"/>
    </source>
</evidence>
<evidence type="ECO:0000259" key="8">
    <source>
        <dbReference type="Pfam" id="PF03460"/>
    </source>
</evidence>
<evidence type="ECO:0000256" key="5">
    <source>
        <dbReference type="ARBA" id="ARBA00023004"/>
    </source>
</evidence>
<feature type="domain" description="Nitrite/sulphite reductase 4Fe-4S" evidence="7">
    <location>
        <begin position="119"/>
        <end position="272"/>
    </location>
</feature>
<keyword evidence="4 9" id="KW-0560">Oxidoreductase</keyword>
<dbReference type="GO" id="GO:0004783">
    <property type="term" value="F:sulfite reductase (NADPH) activity"/>
    <property type="evidence" value="ECO:0007669"/>
    <property type="project" value="UniProtKB-EC"/>
</dbReference>
<dbReference type="eggNOG" id="COG0155">
    <property type="taxonomic scope" value="Bacteria"/>
</dbReference>
<feature type="domain" description="Nitrite/sulphite reductase 4Fe-4S" evidence="7">
    <location>
        <begin position="410"/>
        <end position="544"/>
    </location>
</feature>
<dbReference type="SUPFAM" id="SSF56014">
    <property type="entry name" value="Nitrite and sulphite reductase 4Fe-4S domain-like"/>
    <property type="match status" value="2"/>
</dbReference>
<dbReference type="Pfam" id="PF03460">
    <property type="entry name" value="NIR_SIR_ferr"/>
    <property type="match status" value="2"/>
</dbReference>
<gene>
    <name evidence="9" type="ORF">N177_3973</name>
</gene>
<organism evidence="9 10">
    <name type="scientific">Lutibaculum baratangense AMV1</name>
    <dbReference type="NCBI Taxonomy" id="631454"/>
    <lineage>
        <taxon>Bacteria</taxon>
        <taxon>Pseudomonadati</taxon>
        <taxon>Pseudomonadota</taxon>
        <taxon>Alphaproteobacteria</taxon>
        <taxon>Hyphomicrobiales</taxon>
        <taxon>Tepidamorphaceae</taxon>
        <taxon>Lutibaculum</taxon>
    </lineage>
</organism>
<keyword evidence="2" id="KW-0349">Heme</keyword>
<dbReference type="PATRIC" id="fig|631454.5.peg.3925"/>
<dbReference type="EC" id="1.8.1.2" evidence="9"/>
<dbReference type="InterPro" id="IPR036136">
    <property type="entry name" value="Nit/Sulf_reduc_fer-like_dom_sf"/>
</dbReference>
<evidence type="ECO:0000313" key="10">
    <source>
        <dbReference type="Proteomes" id="UP000017819"/>
    </source>
</evidence>
<name>V4R9F9_9HYPH</name>
<evidence type="ECO:0000256" key="3">
    <source>
        <dbReference type="ARBA" id="ARBA00022723"/>
    </source>
</evidence>
<feature type="domain" description="Nitrite/Sulfite reductase ferredoxin-like" evidence="8">
    <location>
        <begin position="329"/>
        <end position="399"/>
    </location>
</feature>
<dbReference type="EMBL" id="AWXZ01000040">
    <property type="protein sequence ID" value="ESR22836.1"/>
    <property type="molecule type" value="Genomic_DNA"/>
</dbReference>
<dbReference type="Pfam" id="PF01077">
    <property type="entry name" value="NIR_SIR"/>
    <property type="match status" value="2"/>
</dbReference>
<keyword evidence="1" id="KW-0004">4Fe-4S</keyword>
<evidence type="ECO:0000256" key="4">
    <source>
        <dbReference type="ARBA" id="ARBA00023002"/>
    </source>
</evidence>
<dbReference type="RefSeq" id="WP_023434082.1">
    <property type="nucleotide sequence ID" value="NZ_AWXZ01000040.1"/>
</dbReference>
<keyword evidence="3" id="KW-0479">Metal-binding</keyword>
<dbReference type="AlphaFoldDB" id="V4R9F9"/>
<evidence type="ECO:0000256" key="6">
    <source>
        <dbReference type="ARBA" id="ARBA00023014"/>
    </source>
</evidence>
<keyword evidence="5" id="KW-0408">Iron</keyword>
<dbReference type="InterPro" id="IPR005117">
    <property type="entry name" value="NiRdtase/SiRdtase_haem-b_fer"/>
</dbReference>
<dbReference type="PANTHER" id="PTHR32439:SF9">
    <property type="entry name" value="BLR3264 PROTEIN"/>
    <property type="match status" value="1"/>
</dbReference>
<proteinExistence type="predicted"/>
<dbReference type="Proteomes" id="UP000017819">
    <property type="component" value="Unassembled WGS sequence"/>
</dbReference>
<sequence>MYRYDEFDAEFVNDRVAQFSDQVRRRIAGELTEEQFKPLRLMNGVYLQLHAYMLRIAIPYGTLSSTQMRKLAHIARTYDKGYGHFTTRQNLQFNWPSLEDIPAILQELAEVEMHAIQTSGNCIRNTTADHLAGASADEHADPRVYAEIIRQWSSLHPEFSFLPRKFKVAVTGASTDRAAIRAHDIGLEIRRGENRQIGFRIFVGGGLGRTPMLGKEIRDFVEERDLLAYLEAILRVYNRWGRRDNKYKARIKILVHERGIESIREEVEAEFAEIRGGALDLPQEERQRIARYFAPPPFEEGPIDAARLTEAMAKDPAFAVWVERNTHAHKQPGYTSVTISLKPIGGVPGDAKADQMDSVADIADRFAFGEIRVSHEQNLILPHVKKNDLPEIYAALAEAKLATGNRGLVTDIIACPGLDYCALANARSIPIAQRLSERFADIERQREIGDVSIKISGCINACGHHHVGHIGILGVDRKGEEFYQITLGGAPGEDASIGEIVGKGFSADEVVDAVETLVDTYIRLRTDPKESFLTAYRRLGEAPFRDALYGEASRAA</sequence>
<dbReference type="InterPro" id="IPR006067">
    <property type="entry name" value="NO2/SO3_Rdtase_4Fe4S_dom"/>
</dbReference>
<dbReference type="GO" id="GO:0020037">
    <property type="term" value="F:heme binding"/>
    <property type="evidence" value="ECO:0007669"/>
    <property type="project" value="InterPro"/>
</dbReference>
<evidence type="ECO:0000256" key="1">
    <source>
        <dbReference type="ARBA" id="ARBA00022485"/>
    </source>
</evidence>
<dbReference type="InterPro" id="IPR051329">
    <property type="entry name" value="NIR_SIR_4Fe-4S"/>
</dbReference>
<reference evidence="9 10" key="1">
    <citation type="journal article" date="2014" name="Genome Announc.">
        <title>Draft Genome Sequence of Lutibaculum baratangense Strain AMV1T, Isolated from a Mud Volcano in Andamans, India.</title>
        <authorList>
            <person name="Singh A."/>
            <person name="Sreenivas A."/>
            <person name="Sathyanarayana Reddy G."/>
            <person name="Pinnaka A.K."/>
            <person name="Shivaji S."/>
        </authorList>
    </citation>
    <scope>NUCLEOTIDE SEQUENCE [LARGE SCALE GENOMIC DNA]</scope>
    <source>
        <strain evidence="9 10">AMV1</strain>
    </source>
</reference>
<dbReference type="STRING" id="631454.N177_3973"/>
<keyword evidence="6" id="KW-0411">Iron-sulfur</keyword>
<dbReference type="InterPro" id="IPR045854">
    <property type="entry name" value="NO2/SO3_Rdtase_4Fe4S_sf"/>
</dbReference>